<dbReference type="Gene3D" id="1.20.1250.20">
    <property type="entry name" value="MFS general substrate transporter like domains"/>
    <property type="match status" value="1"/>
</dbReference>
<dbReference type="InterPro" id="IPR011701">
    <property type="entry name" value="MFS"/>
</dbReference>
<evidence type="ECO:0000256" key="2">
    <source>
        <dbReference type="ARBA" id="ARBA00022692"/>
    </source>
</evidence>
<comment type="subcellular location">
    <subcellularLocation>
        <location evidence="1">Membrane</location>
        <topology evidence="1">Multi-pass membrane protein</topology>
    </subcellularLocation>
</comment>
<feature type="transmembrane region" description="Helical" evidence="6">
    <location>
        <begin position="181"/>
        <end position="200"/>
    </location>
</feature>
<evidence type="ECO:0008006" key="9">
    <source>
        <dbReference type="Google" id="ProtNLM"/>
    </source>
</evidence>
<dbReference type="SUPFAM" id="SSF103473">
    <property type="entry name" value="MFS general substrate transporter"/>
    <property type="match status" value="2"/>
</dbReference>
<keyword evidence="8" id="KW-1185">Reference proteome</keyword>
<comment type="caution">
    <text evidence="7">The sequence shown here is derived from an EMBL/GenBank/DDBJ whole genome shotgun (WGS) entry which is preliminary data.</text>
</comment>
<feature type="transmembrane region" description="Helical" evidence="6">
    <location>
        <begin position="248"/>
        <end position="267"/>
    </location>
</feature>
<evidence type="ECO:0000256" key="6">
    <source>
        <dbReference type="SAM" id="Phobius"/>
    </source>
</evidence>
<evidence type="ECO:0000256" key="4">
    <source>
        <dbReference type="ARBA" id="ARBA00023136"/>
    </source>
</evidence>
<dbReference type="InterPro" id="IPR036259">
    <property type="entry name" value="MFS_trans_sf"/>
</dbReference>
<accession>A0A9P7XZG8</accession>
<feature type="transmembrane region" description="Helical" evidence="6">
    <location>
        <begin position="520"/>
        <end position="545"/>
    </location>
</feature>
<name>A0A9P7XZG8_9FUNG</name>
<evidence type="ECO:0000256" key="1">
    <source>
        <dbReference type="ARBA" id="ARBA00004141"/>
    </source>
</evidence>
<dbReference type="Pfam" id="PF07690">
    <property type="entry name" value="MFS_1"/>
    <property type="match status" value="1"/>
</dbReference>
<feature type="transmembrane region" description="Helical" evidence="6">
    <location>
        <begin position="364"/>
        <end position="389"/>
    </location>
</feature>
<dbReference type="AlphaFoldDB" id="A0A9P7XZG8"/>
<dbReference type="PANTHER" id="PTHR23507">
    <property type="entry name" value="ZGC:174356"/>
    <property type="match status" value="1"/>
</dbReference>
<proteinExistence type="predicted"/>
<feature type="transmembrane region" description="Helical" evidence="6">
    <location>
        <begin position="557"/>
        <end position="580"/>
    </location>
</feature>
<evidence type="ECO:0000256" key="3">
    <source>
        <dbReference type="ARBA" id="ARBA00022989"/>
    </source>
</evidence>
<dbReference type="EMBL" id="JAHRHY010000004">
    <property type="protein sequence ID" value="KAG9070200.1"/>
    <property type="molecule type" value="Genomic_DNA"/>
</dbReference>
<reference evidence="7" key="1">
    <citation type="submission" date="2021-06" db="EMBL/GenBank/DDBJ databases">
        <title>Genome Sequence of Mortierella hyaline Strain SCG-10, a Cold-Adapted, Nitrate-Reducing Fungus Isolated from Soil in Minnesota, USA.</title>
        <authorList>
            <person name="Aldossari N."/>
        </authorList>
    </citation>
    <scope>NUCLEOTIDE SEQUENCE</scope>
    <source>
        <strain evidence="7">SCG-10</strain>
    </source>
</reference>
<dbReference type="OrthoDB" id="3026777at2759"/>
<feature type="transmembrane region" description="Helical" evidence="6">
    <location>
        <begin position="279"/>
        <end position="298"/>
    </location>
</feature>
<feature type="transmembrane region" description="Helical" evidence="6">
    <location>
        <begin position="90"/>
        <end position="109"/>
    </location>
</feature>
<evidence type="ECO:0000256" key="5">
    <source>
        <dbReference type="SAM" id="MobiDB-lite"/>
    </source>
</evidence>
<gene>
    <name evidence="7" type="ORF">KI688_009532</name>
</gene>
<feature type="region of interest" description="Disordered" evidence="5">
    <location>
        <begin position="24"/>
        <end position="67"/>
    </location>
</feature>
<dbReference type="GO" id="GO:0016020">
    <property type="term" value="C:membrane"/>
    <property type="evidence" value="ECO:0007669"/>
    <property type="project" value="UniProtKB-SubCell"/>
</dbReference>
<protein>
    <recommendedName>
        <fullName evidence="9">MFS general substrate transporter</fullName>
    </recommendedName>
</protein>
<feature type="transmembrane region" description="Helical" evidence="6">
    <location>
        <begin position="212"/>
        <end position="236"/>
    </location>
</feature>
<keyword evidence="3 6" id="KW-1133">Transmembrane helix</keyword>
<keyword evidence="2 6" id="KW-0812">Transmembrane</keyword>
<feature type="transmembrane region" description="Helical" evidence="6">
    <location>
        <begin position="401"/>
        <end position="422"/>
    </location>
</feature>
<evidence type="ECO:0000313" key="8">
    <source>
        <dbReference type="Proteomes" id="UP000707451"/>
    </source>
</evidence>
<evidence type="ECO:0000313" key="7">
    <source>
        <dbReference type="EMBL" id="KAG9070200.1"/>
    </source>
</evidence>
<sequence>MGRNYTTGDPVHEAQPLLSDHDRDLDHQHAEGSGSLPPSPPWIPKTTPLQDENLEEGPTTDGGHPLRGLTEAERLALIDSLPWNRRPSTLWLGPFVLTLALMIGIAMAAQDQQINSIICKDYLRGKGDPVIGDWDKQVCDGAEIQAFAAIITSHLSSIKNIFGIFTIGYYTTQSDRRGRKFLIYLSLVPGVFSQLLIIHMGKPHSNLGLWPLYVNAVLTGCLGAGSLLEPGLNAYLADYTSRDERSLAIGYAMVTLSIGVLIGTVIGKAVYDRTQDNNIVLMVAMVTSVCLILYTIALPESRPKEVRTAEASRMHPSPLRSSKESTSFLNKAKQLLKQTLEPLLFFLPGRIDPTENELPTRNTLLLLVGAYACGQFASNGILAVFIPYSKLVYRWGTSENGTYIIVFGLSTLVVYLVIFPGLQYAYKYFIKTTDSIQPPVKENNMDIEDVSAMLHHVSANTGVHIADIAIVTAIEPAYEPVDRAKQDASIKRDLSFFVLGGVLFAVGFVIVPMFDTDIILLISCVIHSLASIGLTAFTSLMTAYVPSYQTGKALGGIAILDAILQASAALLYASIFAATAGTVPSTVYFVSTGMWVVSIVVTMMILEGYRRRWA</sequence>
<dbReference type="PANTHER" id="PTHR23507:SF1">
    <property type="entry name" value="FI18259P1-RELATED"/>
    <property type="match status" value="1"/>
</dbReference>
<dbReference type="Proteomes" id="UP000707451">
    <property type="component" value="Unassembled WGS sequence"/>
</dbReference>
<organism evidence="7 8">
    <name type="scientific">Linnemannia hyalina</name>
    <dbReference type="NCBI Taxonomy" id="64524"/>
    <lineage>
        <taxon>Eukaryota</taxon>
        <taxon>Fungi</taxon>
        <taxon>Fungi incertae sedis</taxon>
        <taxon>Mucoromycota</taxon>
        <taxon>Mortierellomycotina</taxon>
        <taxon>Mortierellomycetes</taxon>
        <taxon>Mortierellales</taxon>
        <taxon>Mortierellaceae</taxon>
        <taxon>Linnemannia</taxon>
    </lineage>
</organism>
<keyword evidence="4 6" id="KW-0472">Membrane</keyword>
<dbReference type="GO" id="GO:0022857">
    <property type="term" value="F:transmembrane transporter activity"/>
    <property type="evidence" value="ECO:0007669"/>
    <property type="project" value="InterPro"/>
</dbReference>
<feature type="transmembrane region" description="Helical" evidence="6">
    <location>
        <begin position="586"/>
        <end position="606"/>
    </location>
</feature>
<feature type="transmembrane region" description="Helical" evidence="6">
    <location>
        <begin position="494"/>
        <end position="514"/>
    </location>
</feature>